<name>A0A285R9S2_9BACL</name>
<evidence type="ECO:0000256" key="1">
    <source>
        <dbReference type="SAM" id="SignalP"/>
    </source>
</evidence>
<dbReference type="EMBL" id="OBMQ01000001">
    <property type="protein sequence ID" value="SOB90840.1"/>
    <property type="molecule type" value="Genomic_DNA"/>
</dbReference>
<dbReference type="PANTHER" id="PTHR43308:SF5">
    <property type="entry name" value="S-LAYER PROTEIN _ PEPTIDOGLYCAN ENDO-BETA-N-ACETYLGLUCOSAMINIDASE"/>
    <property type="match status" value="1"/>
</dbReference>
<feature type="domain" description="SLH" evidence="2">
    <location>
        <begin position="40"/>
        <end position="100"/>
    </location>
</feature>
<evidence type="ECO:0000313" key="4">
    <source>
        <dbReference type="Proteomes" id="UP000219636"/>
    </source>
</evidence>
<protein>
    <submittedName>
        <fullName evidence="3">S-layer family protein</fullName>
    </submittedName>
</protein>
<gene>
    <name evidence="3" type="ORF">SAMN05880501_101220</name>
</gene>
<sequence length="229" mass="25068">MFRKISSKQKNKKYKLFTATTIALATTAVAVAQLPASAEQENPFTDVKPGTSHYDGIVSLYNEGIVTGVTSTSFKPNQKATRGETAYFIAKALNLDTTNVTNPGFKDVPTTHKYYGAIAALYEQGIIGGYGDEFKPNNLLTRSQIAKMLTLSFDLELAASSRTKFTDVNKIKDTNTKVYIQTLVDYSITIGTSPTTFSPNGNLTRGQLATFLYRAINETENSFDIIGIE</sequence>
<dbReference type="PANTHER" id="PTHR43308">
    <property type="entry name" value="OUTER MEMBRANE PROTEIN ALPHA-RELATED"/>
    <property type="match status" value="1"/>
</dbReference>
<feature type="signal peptide" evidence="1">
    <location>
        <begin position="1"/>
        <end position="38"/>
    </location>
</feature>
<feature type="domain" description="SLH" evidence="2">
    <location>
        <begin position="165"/>
        <end position="226"/>
    </location>
</feature>
<feature type="chain" id="PRO_5012899633" evidence="1">
    <location>
        <begin position="39"/>
        <end position="229"/>
    </location>
</feature>
<proteinExistence type="predicted"/>
<dbReference type="RefSeq" id="WP_097071802.1">
    <property type="nucleotide sequence ID" value="NZ_OBMQ01000001.1"/>
</dbReference>
<dbReference type="AlphaFoldDB" id="A0A285R9S2"/>
<organism evidence="3 4">
    <name type="scientific">Ureibacillus xyleni</name>
    <dbReference type="NCBI Taxonomy" id="614648"/>
    <lineage>
        <taxon>Bacteria</taxon>
        <taxon>Bacillati</taxon>
        <taxon>Bacillota</taxon>
        <taxon>Bacilli</taxon>
        <taxon>Bacillales</taxon>
        <taxon>Caryophanaceae</taxon>
        <taxon>Ureibacillus</taxon>
    </lineage>
</organism>
<dbReference type="Pfam" id="PF00395">
    <property type="entry name" value="SLH"/>
    <property type="match status" value="3"/>
</dbReference>
<keyword evidence="4" id="KW-1185">Reference proteome</keyword>
<dbReference type="InterPro" id="IPR051465">
    <property type="entry name" value="Cell_Envelope_Struct_Comp"/>
</dbReference>
<evidence type="ECO:0000313" key="3">
    <source>
        <dbReference type="EMBL" id="SOB90840.1"/>
    </source>
</evidence>
<accession>A0A285R9S2</accession>
<feature type="domain" description="SLH" evidence="2">
    <location>
        <begin position="101"/>
        <end position="163"/>
    </location>
</feature>
<reference evidence="4" key="1">
    <citation type="submission" date="2017-08" db="EMBL/GenBank/DDBJ databases">
        <authorList>
            <person name="Varghese N."/>
            <person name="Submissions S."/>
        </authorList>
    </citation>
    <scope>NUCLEOTIDE SEQUENCE [LARGE SCALE GENOMIC DNA]</scope>
    <source>
        <strain evidence="4">JC22</strain>
    </source>
</reference>
<evidence type="ECO:0000259" key="2">
    <source>
        <dbReference type="PROSITE" id="PS51272"/>
    </source>
</evidence>
<keyword evidence="1" id="KW-0732">Signal</keyword>
<dbReference type="OrthoDB" id="2426257at2"/>
<dbReference type="Proteomes" id="UP000219636">
    <property type="component" value="Unassembled WGS sequence"/>
</dbReference>
<dbReference type="InterPro" id="IPR001119">
    <property type="entry name" value="SLH_dom"/>
</dbReference>
<dbReference type="PROSITE" id="PS51272">
    <property type="entry name" value="SLH"/>
    <property type="match status" value="3"/>
</dbReference>